<feature type="binding site" evidence="2">
    <location>
        <position position="120"/>
    </location>
    <ligand>
        <name>Fe cation</name>
        <dbReference type="ChEBI" id="CHEBI:24875"/>
    </ligand>
</feature>
<keyword evidence="2" id="KW-0479">Metal-binding</keyword>
<dbReference type="InterPro" id="IPR012093">
    <property type="entry name" value="Pirin"/>
</dbReference>
<dbReference type="RefSeq" id="WP_175347688.1">
    <property type="nucleotide sequence ID" value="NZ_JABMCI010000063.1"/>
</dbReference>
<keyword evidence="8" id="KW-1185">Reference proteome</keyword>
<feature type="domain" description="Pirin N-terminal" evidence="5">
    <location>
        <begin position="39"/>
        <end position="136"/>
    </location>
</feature>
<evidence type="ECO:0000256" key="3">
    <source>
        <dbReference type="RuleBase" id="RU003457"/>
    </source>
</evidence>
<dbReference type="InterPro" id="IPR003829">
    <property type="entry name" value="Pirin_N_dom"/>
</dbReference>
<protein>
    <submittedName>
        <fullName evidence="7">Pirin family protein</fullName>
    </submittedName>
</protein>
<evidence type="ECO:0000313" key="7">
    <source>
        <dbReference type="EMBL" id="NUU17745.1"/>
    </source>
</evidence>
<feature type="region of interest" description="Disordered" evidence="4">
    <location>
        <begin position="302"/>
        <end position="326"/>
    </location>
</feature>
<dbReference type="Gene3D" id="2.60.120.10">
    <property type="entry name" value="Jelly Rolls"/>
    <property type="match status" value="2"/>
</dbReference>
<dbReference type="InterPro" id="IPR011051">
    <property type="entry name" value="RmlC_Cupin_sf"/>
</dbReference>
<comment type="caution">
    <text evidence="7">The sequence shown here is derived from an EMBL/GenBank/DDBJ whole genome shotgun (WGS) entry which is preliminary data.</text>
</comment>
<dbReference type="SUPFAM" id="SSF51182">
    <property type="entry name" value="RmlC-like cupins"/>
    <property type="match status" value="1"/>
</dbReference>
<evidence type="ECO:0000256" key="1">
    <source>
        <dbReference type="ARBA" id="ARBA00008416"/>
    </source>
</evidence>
<dbReference type="GO" id="GO:0046872">
    <property type="term" value="F:metal ion binding"/>
    <property type="evidence" value="ECO:0007669"/>
    <property type="project" value="UniProtKB-KW"/>
</dbReference>
<dbReference type="EMBL" id="JABMCI010000063">
    <property type="protein sequence ID" value="NUU17745.1"/>
    <property type="molecule type" value="Genomic_DNA"/>
</dbReference>
<comment type="cofactor">
    <cofactor evidence="2">
        <name>Fe cation</name>
        <dbReference type="ChEBI" id="CHEBI:24875"/>
    </cofactor>
    <text evidence="2">Binds 1 Fe cation per subunit.</text>
</comment>
<dbReference type="AlphaFoldDB" id="A0A7Y6A2L5"/>
<comment type="similarity">
    <text evidence="1 3">Belongs to the pirin family.</text>
</comment>
<proteinExistence type="inferred from homology"/>
<evidence type="ECO:0000256" key="2">
    <source>
        <dbReference type="PIRSR" id="PIRSR006232-1"/>
    </source>
</evidence>
<dbReference type="PIRSF" id="PIRSF006232">
    <property type="entry name" value="Pirin"/>
    <property type="match status" value="1"/>
</dbReference>
<dbReference type="PANTHER" id="PTHR13903">
    <property type="entry name" value="PIRIN-RELATED"/>
    <property type="match status" value="1"/>
</dbReference>
<evidence type="ECO:0000259" key="5">
    <source>
        <dbReference type="Pfam" id="PF02678"/>
    </source>
</evidence>
<dbReference type="Pfam" id="PF02678">
    <property type="entry name" value="Pirin"/>
    <property type="match status" value="1"/>
</dbReference>
<evidence type="ECO:0000313" key="8">
    <source>
        <dbReference type="Proteomes" id="UP000565724"/>
    </source>
</evidence>
<sequence length="326" mass="35248">MTNLEVRPVPELCDLVPSHGPVVELLEARDVPLGGVRAMRVRRTLPQRALPMVGAWCFLDEFGPQNVDMRVLPHPHTGLQTVTWPVAGQILHRDSVGSEVVVRPGQLNLMTAGRGVSHSEFSLGEQPLLHAVQLWVALPDGLADGAAGFEQVSDLPVWEVPRARATVFVGQLDGTRSSAHVHTPLLGAELALDPGADVEVPLVPGFEHAVLLLDGTVEVAGTPHTSSGLLYLGDGRESVRVRSHDGARLLLLGGAPFAHDLVMWWNFVGRTHADIAQARADWESADRGARFGVVAGHDGARIPAPELPNIRLQPRRRLPRTPKEHP</sequence>
<dbReference type="Pfam" id="PF05726">
    <property type="entry name" value="Pirin_C"/>
    <property type="match status" value="1"/>
</dbReference>
<feature type="domain" description="Pirin C-terminal" evidence="6">
    <location>
        <begin position="189"/>
        <end position="285"/>
    </location>
</feature>
<dbReference type="CDD" id="cd02247">
    <property type="entry name" value="cupin_pirin_C"/>
    <property type="match status" value="1"/>
</dbReference>
<dbReference type="InterPro" id="IPR008778">
    <property type="entry name" value="Pirin_C_dom"/>
</dbReference>
<dbReference type="Proteomes" id="UP000565724">
    <property type="component" value="Unassembled WGS sequence"/>
</dbReference>
<feature type="binding site" evidence="2">
    <location>
        <position position="118"/>
    </location>
    <ligand>
        <name>Fe cation</name>
        <dbReference type="ChEBI" id="CHEBI:24875"/>
    </ligand>
</feature>
<dbReference type="PANTHER" id="PTHR13903:SF8">
    <property type="entry name" value="PIRIN"/>
    <property type="match status" value="1"/>
</dbReference>
<feature type="binding site" evidence="2">
    <location>
        <position position="74"/>
    </location>
    <ligand>
        <name>Fe cation</name>
        <dbReference type="ChEBI" id="CHEBI:24875"/>
    </ligand>
</feature>
<dbReference type="InterPro" id="IPR014710">
    <property type="entry name" value="RmlC-like_jellyroll"/>
</dbReference>
<reference evidence="7 8" key="1">
    <citation type="submission" date="2020-05" db="EMBL/GenBank/DDBJ databases">
        <title>Genome Sequencing of Type Strains.</title>
        <authorList>
            <person name="Lemaire J.F."/>
            <person name="Inderbitzin P."/>
            <person name="Gregorio O.A."/>
            <person name="Collins S.B."/>
            <person name="Wespe N."/>
            <person name="Knight-Connoni V."/>
        </authorList>
    </citation>
    <scope>NUCLEOTIDE SEQUENCE [LARGE SCALE GENOMIC DNA]</scope>
    <source>
        <strain evidence="7 8">ATCC 25174</strain>
    </source>
</reference>
<accession>A0A7Y6A2L5</accession>
<keyword evidence="2" id="KW-0408">Iron</keyword>
<name>A0A7Y6A2L5_9CELL</name>
<feature type="binding site" evidence="2">
    <location>
        <position position="76"/>
    </location>
    <ligand>
        <name>Fe cation</name>
        <dbReference type="ChEBI" id="CHEBI:24875"/>
    </ligand>
</feature>
<evidence type="ECO:0000256" key="4">
    <source>
        <dbReference type="SAM" id="MobiDB-lite"/>
    </source>
</evidence>
<organism evidence="7 8">
    <name type="scientific">Cellulomonas humilata</name>
    <dbReference type="NCBI Taxonomy" id="144055"/>
    <lineage>
        <taxon>Bacteria</taxon>
        <taxon>Bacillati</taxon>
        <taxon>Actinomycetota</taxon>
        <taxon>Actinomycetes</taxon>
        <taxon>Micrococcales</taxon>
        <taxon>Cellulomonadaceae</taxon>
        <taxon>Cellulomonas</taxon>
    </lineage>
</organism>
<evidence type="ECO:0000259" key="6">
    <source>
        <dbReference type="Pfam" id="PF05726"/>
    </source>
</evidence>
<gene>
    <name evidence="7" type="ORF">HP550_10845</name>
</gene>